<dbReference type="PANTHER" id="PTHR46546:SF4">
    <property type="entry name" value="SHEWANELLA-LIKE PROTEIN PHOSPHATASE 1"/>
    <property type="match status" value="1"/>
</dbReference>
<accession>A0ABN0WLF8</accession>
<dbReference type="EMBL" id="BAAAEI010000001">
    <property type="protein sequence ID" value="GAA0340509.1"/>
    <property type="molecule type" value="Genomic_DNA"/>
</dbReference>
<gene>
    <name evidence="3" type="ORF">GCM10009092_01260</name>
</gene>
<dbReference type="InterPro" id="IPR029052">
    <property type="entry name" value="Metallo-depent_PP-like"/>
</dbReference>
<dbReference type="InterPro" id="IPR004843">
    <property type="entry name" value="Calcineurin-like_PHP"/>
</dbReference>
<organism evidence="3 4">
    <name type="scientific">Bowmanella denitrificans</name>
    <dbReference type="NCBI Taxonomy" id="366582"/>
    <lineage>
        <taxon>Bacteria</taxon>
        <taxon>Pseudomonadati</taxon>
        <taxon>Pseudomonadota</taxon>
        <taxon>Gammaproteobacteria</taxon>
        <taxon>Alteromonadales</taxon>
        <taxon>Alteromonadaceae</taxon>
        <taxon>Bowmanella</taxon>
    </lineage>
</organism>
<dbReference type="Proteomes" id="UP001501757">
    <property type="component" value="Unassembled WGS sequence"/>
</dbReference>
<name>A0ABN0WLF8_9ALTE</name>
<evidence type="ECO:0000313" key="4">
    <source>
        <dbReference type="Proteomes" id="UP001501757"/>
    </source>
</evidence>
<dbReference type="Pfam" id="PF00149">
    <property type="entry name" value="Metallophos"/>
    <property type="match status" value="1"/>
</dbReference>
<feature type="signal peptide" evidence="1">
    <location>
        <begin position="1"/>
        <end position="21"/>
    </location>
</feature>
<comment type="caution">
    <text evidence="3">The sequence shown here is derived from an EMBL/GenBank/DDBJ whole genome shotgun (WGS) entry which is preliminary data.</text>
</comment>
<proteinExistence type="predicted"/>
<evidence type="ECO:0000259" key="2">
    <source>
        <dbReference type="Pfam" id="PF00149"/>
    </source>
</evidence>
<sequence length="350" mass="39274">MNCKVLLLVLLLVGCSDLVSDDTLTDGPYVQMQVNQWEALWVCQGQRKSYRFPPPVQDMSIEKCGQAAQLSPLPASRPDVTYPAAEKLAVISDIHGQFDLFKRLLVAHRIMDAQGNWLFGEGGLVISGDVFDRGPKQTEALWLIYQLQQQAQAAGGKVHFLLGNHETMVLNGDLRYLNEKYEKVANLLNRPFARLYGEDTLLGQWLRTRNVLVKIGDMLFLHGGLHPELAREGRTLDDINQVFTGQLVEDQDQPRQGFARYLHKTNGPIWYRGYFKDPQASQQDIDLLKQHFGVAHILVGHTTQKHIRALYNGDVIAIDSGIKGGESGEILLVEGQKFYRGLLDGGRVSL</sequence>
<feature type="chain" id="PRO_5045940299" evidence="1">
    <location>
        <begin position="22"/>
        <end position="350"/>
    </location>
</feature>
<evidence type="ECO:0000256" key="1">
    <source>
        <dbReference type="SAM" id="SignalP"/>
    </source>
</evidence>
<keyword evidence="4" id="KW-1185">Reference proteome</keyword>
<dbReference type="Gene3D" id="3.60.21.10">
    <property type="match status" value="1"/>
</dbReference>
<protein>
    <submittedName>
        <fullName evidence="3">Metallophosphoesterase</fullName>
    </submittedName>
</protein>
<feature type="domain" description="Calcineurin-like phosphoesterase" evidence="2">
    <location>
        <begin position="87"/>
        <end position="302"/>
    </location>
</feature>
<reference evidence="3 4" key="1">
    <citation type="journal article" date="2019" name="Int. J. Syst. Evol. Microbiol.">
        <title>The Global Catalogue of Microorganisms (GCM) 10K type strain sequencing project: providing services to taxonomists for standard genome sequencing and annotation.</title>
        <authorList>
            <consortium name="The Broad Institute Genomics Platform"/>
            <consortium name="The Broad Institute Genome Sequencing Center for Infectious Disease"/>
            <person name="Wu L."/>
            <person name="Ma J."/>
        </authorList>
    </citation>
    <scope>NUCLEOTIDE SEQUENCE [LARGE SCALE GENOMIC DNA]</scope>
    <source>
        <strain evidence="3 4">JCM 13378</strain>
    </source>
</reference>
<dbReference type="PROSITE" id="PS51257">
    <property type="entry name" value="PROKAR_LIPOPROTEIN"/>
    <property type="match status" value="1"/>
</dbReference>
<dbReference type="RefSeq" id="WP_343840457.1">
    <property type="nucleotide sequence ID" value="NZ_BAAAEI010000001.1"/>
</dbReference>
<evidence type="ECO:0000313" key="3">
    <source>
        <dbReference type="EMBL" id="GAA0340509.1"/>
    </source>
</evidence>
<keyword evidence="1" id="KW-0732">Signal</keyword>
<dbReference type="SUPFAM" id="SSF56300">
    <property type="entry name" value="Metallo-dependent phosphatases"/>
    <property type="match status" value="1"/>
</dbReference>
<dbReference type="PANTHER" id="PTHR46546">
    <property type="entry name" value="SHEWANELLA-LIKE PROTEIN PHOSPHATASE 1"/>
    <property type="match status" value="1"/>
</dbReference>